<dbReference type="EMBL" id="MNBE01000129">
    <property type="protein sequence ID" value="OKP13405.1"/>
    <property type="molecule type" value="Genomic_DNA"/>
</dbReference>
<evidence type="ECO:0000313" key="8">
    <source>
        <dbReference type="Proteomes" id="UP000186955"/>
    </source>
</evidence>
<evidence type="ECO:0000256" key="4">
    <source>
        <dbReference type="ARBA" id="ARBA00023136"/>
    </source>
</evidence>
<proteinExistence type="predicted"/>
<reference evidence="7 8" key="1">
    <citation type="submission" date="2016-10" db="EMBL/GenBank/DDBJ databases">
        <title>Genome sequence of the ascomycete fungus Penicillium subrubescens.</title>
        <authorList>
            <person name="De Vries R.P."/>
            <person name="Peng M."/>
            <person name="Dilokpimol A."/>
            <person name="Hilden K."/>
            <person name="Makela M.R."/>
            <person name="Grigoriev I."/>
            <person name="Riley R."/>
            <person name="Granchi Z."/>
        </authorList>
    </citation>
    <scope>NUCLEOTIDE SEQUENCE [LARGE SCALE GENOMIC DNA]</scope>
    <source>
        <strain evidence="7 8">CBS 132785</strain>
    </source>
</reference>
<dbReference type="InterPro" id="IPR051694">
    <property type="entry name" value="Immunoregulatory_rcpt-like"/>
</dbReference>
<gene>
    <name evidence="7" type="ORF">PENSUB_907</name>
</gene>
<evidence type="ECO:0000256" key="5">
    <source>
        <dbReference type="SAM" id="MobiDB-lite"/>
    </source>
</evidence>
<feature type="transmembrane region" description="Helical" evidence="6">
    <location>
        <begin position="149"/>
        <end position="175"/>
    </location>
</feature>
<dbReference type="GO" id="GO:0071944">
    <property type="term" value="C:cell periphery"/>
    <property type="evidence" value="ECO:0007669"/>
    <property type="project" value="UniProtKB-ARBA"/>
</dbReference>
<keyword evidence="2 6" id="KW-0812">Transmembrane</keyword>
<feature type="region of interest" description="Disordered" evidence="5">
    <location>
        <begin position="182"/>
        <end position="216"/>
    </location>
</feature>
<evidence type="ECO:0000256" key="3">
    <source>
        <dbReference type="ARBA" id="ARBA00022989"/>
    </source>
</evidence>
<dbReference type="Proteomes" id="UP000186955">
    <property type="component" value="Unassembled WGS sequence"/>
</dbReference>
<dbReference type="CDD" id="cd12087">
    <property type="entry name" value="TM_EGFR-like"/>
    <property type="match status" value="1"/>
</dbReference>
<dbReference type="AlphaFoldDB" id="A0A1Q5ULN8"/>
<accession>A0A1Q5ULN8</accession>
<evidence type="ECO:0008006" key="9">
    <source>
        <dbReference type="Google" id="ProtNLM"/>
    </source>
</evidence>
<dbReference type="STRING" id="1316194.A0A1Q5ULN8"/>
<dbReference type="GO" id="GO:0016020">
    <property type="term" value="C:membrane"/>
    <property type="evidence" value="ECO:0007669"/>
    <property type="project" value="UniProtKB-SubCell"/>
</dbReference>
<keyword evidence="4 6" id="KW-0472">Membrane</keyword>
<protein>
    <recommendedName>
        <fullName evidence="9">Mid2 domain-containing protein</fullName>
    </recommendedName>
</protein>
<keyword evidence="3 6" id="KW-1133">Transmembrane helix</keyword>
<name>A0A1Q5ULN8_9EURO</name>
<evidence type="ECO:0000313" key="7">
    <source>
        <dbReference type="EMBL" id="OKP13405.1"/>
    </source>
</evidence>
<organism evidence="7 8">
    <name type="scientific">Penicillium subrubescens</name>
    <dbReference type="NCBI Taxonomy" id="1316194"/>
    <lineage>
        <taxon>Eukaryota</taxon>
        <taxon>Fungi</taxon>
        <taxon>Dikarya</taxon>
        <taxon>Ascomycota</taxon>
        <taxon>Pezizomycotina</taxon>
        <taxon>Eurotiomycetes</taxon>
        <taxon>Eurotiomycetidae</taxon>
        <taxon>Eurotiales</taxon>
        <taxon>Aspergillaceae</taxon>
        <taxon>Penicillium</taxon>
    </lineage>
</organism>
<evidence type="ECO:0000256" key="1">
    <source>
        <dbReference type="ARBA" id="ARBA00004167"/>
    </source>
</evidence>
<dbReference type="PANTHER" id="PTHR15549:SF26">
    <property type="entry name" value="AXIAL BUDDING PATTERN PROTEIN 2-RELATED"/>
    <property type="match status" value="1"/>
</dbReference>
<dbReference type="PANTHER" id="PTHR15549">
    <property type="entry name" value="PAIRED IMMUNOGLOBULIN-LIKE TYPE 2 RECEPTOR"/>
    <property type="match status" value="1"/>
</dbReference>
<feature type="region of interest" description="Disordered" evidence="5">
    <location>
        <begin position="107"/>
        <end position="148"/>
    </location>
</feature>
<feature type="compositionally biased region" description="Low complexity" evidence="5">
    <location>
        <begin position="197"/>
        <end position="213"/>
    </location>
</feature>
<comment type="caution">
    <text evidence="7">The sequence shown here is derived from an EMBL/GenBank/DDBJ whole genome shotgun (WGS) entry which is preliminary data.</text>
</comment>
<comment type="subcellular location">
    <subcellularLocation>
        <location evidence="1">Membrane</location>
        <topology evidence="1">Single-pass membrane protein</topology>
    </subcellularLocation>
</comment>
<keyword evidence="8" id="KW-1185">Reference proteome</keyword>
<evidence type="ECO:0000256" key="6">
    <source>
        <dbReference type="SAM" id="Phobius"/>
    </source>
</evidence>
<evidence type="ECO:0000256" key="2">
    <source>
        <dbReference type="ARBA" id="ARBA00022692"/>
    </source>
</evidence>
<sequence length="275" mass="28324">MSPTIQLEHALHVLSVLPSAYAWTFVWRNASDNAFVEHDQQPMSCKQINNAQGELFEWDSEDGPFAISLYANTDCSGSPGGYATHIFNKNASKPILSFKVDSTATTTTSASSTSTTSISSPTTSSTAQTPTAPAATASPSSSPSSSGDALSGGAIAGIVIGAVAGVAITGGLLFFMGRAKRQKVNPDTGPSMAYTDPSFRSPSSYTSPSSLGPGLAALEAQKPPQARAAPGSGTGPVRVVELQGDTTAAELSNAHVVNELESPVMTKSPLKRGWD</sequence>